<feature type="region of interest" description="Disordered" evidence="1">
    <location>
        <begin position="883"/>
        <end position="930"/>
    </location>
</feature>
<dbReference type="Proteomes" id="UP000663829">
    <property type="component" value="Unassembled WGS sequence"/>
</dbReference>
<sequence length="930" mass="106006">MDHRFRIVGDVSMKTKSIMKARKVEINYGKKNSEELGIIQIREPLTTELPYFLVHVTKCDPDATIAIGIASPDIDNHAGLYNNSIGYHSITGRVYSSYKVHANTLGVPYGKDDTISLYVTYFGNYLSTTLFYLNKTPVATRYHFESKKERYLPTITFSGGRIDVAVLWQQAVDQLPSVSDIPISQWIRAPMSTYNSQTTYFENPSKLEDLPVQSPIPLGKSFRYFVVTQQDVLSSGKGASVGLATCSPLKPTPTCSLLKDYYTWYPKLKMKVGNTIGWGVFYDEECQDDKAEQLCLVYVMFNSVIVDALFVLQPDGGFMPVVLLQPYATKVSIEKMNTQTKEDLTRLQTLYKQMLGPAVEVYEKDVRERELVRDYFRQSEHVSIIVNSQTCVISIPKNESGTHYVQFLKPLTYDRRFFFVELEQISEQSQIIIGVASSKNSLSKLPGLVTDTVGYHSSEGKLYYNNKDVGNMKGHVCKRGDTMGIEIEVFDKDMSVALFSKNFRPVGTRFLTLQDHSEFMPTIMIESYGEPIELLVYWHTRVSVPPHFSVRNAEDWCIPEGTKVDIKEKVFQLPPHFDTSSCIQAPYSLHRKYNHFEIVLIDKFSENNPPPAIALCTASPLDPPPKSQFKQDYLRFWPTGDAAKYIKQGDRLGWGIMYPDETIAKEEEQLVICYLTVNRNVGYVRVLFQPPGGLYPVVIAPPNVTRIKMDFSGTRISTQDFTDEQVKSIISDARRQIEEEHKHQAHNFRSVRRARKTCSPANLDKDEVTDETTSSFVTLINDMTTDIHSKNQQFNDSLRPENLTVTDITMKKKTIDLFHQMTDLLLFPSSRNSPNKAVAYDLKEKKMVEFYADNQENVIDKLWSYIGRHVSAETITQIMEASTKKEGTVTKKSRRTKDEGRQSSTKAITTSSNQTKARQTKKRTTRESRI</sequence>
<dbReference type="AlphaFoldDB" id="A0A813SAT2"/>
<protein>
    <recommendedName>
        <fullName evidence="2">B30.2/SPRY domain-containing protein</fullName>
    </recommendedName>
</protein>
<dbReference type="EMBL" id="CAJNOQ010000364">
    <property type="protein sequence ID" value="CAF0792672.1"/>
    <property type="molecule type" value="Genomic_DNA"/>
</dbReference>
<dbReference type="PROSITE" id="PS50188">
    <property type="entry name" value="B302_SPRY"/>
    <property type="match status" value="1"/>
</dbReference>
<dbReference type="EMBL" id="CAJOBC010000364">
    <property type="protein sequence ID" value="CAF3577010.1"/>
    <property type="molecule type" value="Genomic_DNA"/>
</dbReference>
<gene>
    <name evidence="3" type="ORF">GPM918_LOCUS3084</name>
    <name evidence="4" type="ORF">SRO942_LOCUS3084</name>
</gene>
<reference evidence="3" key="1">
    <citation type="submission" date="2021-02" db="EMBL/GenBank/DDBJ databases">
        <authorList>
            <person name="Nowell W R."/>
        </authorList>
    </citation>
    <scope>NUCLEOTIDE SEQUENCE</scope>
</reference>
<feature type="domain" description="B30.2/SPRY" evidence="2">
    <location>
        <begin position="1"/>
        <end position="173"/>
    </location>
</feature>
<evidence type="ECO:0000313" key="5">
    <source>
        <dbReference type="Proteomes" id="UP000663829"/>
    </source>
</evidence>
<organism evidence="3 5">
    <name type="scientific">Didymodactylos carnosus</name>
    <dbReference type="NCBI Taxonomy" id="1234261"/>
    <lineage>
        <taxon>Eukaryota</taxon>
        <taxon>Metazoa</taxon>
        <taxon>Spiralia</taxon>
        <taxon>Gnathifera</taxon>
        <taxon>Rotifera</taxon>
        <taxon>Eurotatoria</taxon>
        <taxon>Bdelloidea</taxon>
        <taxon>Philodinida</taxon>
        <taxon>Philodinidae</taxon>
        <taxon>Didymodactylos</taxon>
    </lineage>
</organism>
<dbReference type="Proteomes" id="UP000681722">
    <property type="component" value="Unassembled WGS sequence"/>
</dbReference>
<evidence type="ECO:0000313" key="4">
    <source>
        <dbReference type="EMBL" id="CAF3577010.1"/>
    </source>
</evidence>
<dbReference type="InterPro" id="IPR013320">
    <property type="entry name" value="ConA-like_dom_sf"/>
</dbReference>
<dbReference type="OrthoDB" id="258495at2759"/>
<name>A0A813SAT2_9BILA</name>
<dbReference type="Gene3D" id="2.60.120.920">
    <property type="match status" value="2"/>
</dbReference>
<proteinExistence type="predicted"/>
<accession>A0A813SAT2</accession>
<dbReference type="InterPro" id="IPR043136">
    <property type="entry name" value="B30.2/SPRY_sf"/>
</dbReference>
<dbReference type="InterPro" id="IPR001870">
    <property type="entry name" value="B30.2/SPRY"/>
</dbReference>
<feature type="compositionally biased region" description="Polar residues" evidence="1">
    <location>
        <begin position="902"/>
        <end position="913"/>
    </location>
</feature>
<comment type="caution">
    <text evidence="3">The sequence shown here is derived from an EMBL/GenBank/DDBJ whole genome shotgun (WGS) entry which is preliminary data.</text>
</comment>
<evidence type="ECO:0000259" key="2">
    <source>
        <dbReference type="PROSITE" id="PS50188"/>
    </source>
</evidence>
<keyword evidence="5" id="KW-1185">Reference proteome</keyword>
<evidence type="ECO:0000313" key="3">
    <source>
        <dbReference type="EMBL" id="CAF0792672.1"/>
    </source>
</evidence>
<evidence type="ECO:0000256" key="1">
    <source>
        <dbReference type="SAM" id="MobiDB-lite"/>
    </source>
</evidence>
<dbReference type="SUPFAM" id="SSF49899">
    <property type="entry name" value="Concanavalin A-like lectins/glucanases"/>
    <property type="match status" value="1"/>
</dbReference>